<comment type="caution">
    <text evidence="10">The sequence shown here is derived from an EMBL/GenBank/DDBJ whole genome shotgun (WGS) entry which is preliminary data.</text>
</comment>
<dbReference type="EMBL" id="NHZQ01000412">
    <property type="protein sequence ID" value="PSK37241.1"/>
    <property type="molecule type" value="Genomic_DNA"/>
</dbReference>
<evidence type="ECO:0000256" key="4">
    <source>
        <dbReference type="ARBA" id="ARBA00022723"/>
    </source>
</evidence>
<dbReference type="GO" id="GO:0006062">
    <property type="term" value="P:sorbitol catabolic process"/>
    <property type="evidence" value="ECO:0007669"/>
    <property type="project" value="TreeGrafter"/>
</dbReference>
<dbReference type="GO" id="GO:0008270">
    <property type="term" value="F:zinc ion binding"/>
    <property type="evidence" value="ECO:0007669"/>
    <property type="project" value="InterPro"/>
</dbReference>
<evidence type="ECO:0000256" key="7">
    <source>
        <dbReference type="ARBA" id="ARBA00023027"/>
    </source>
</evidence>
<dbReference type="PROSITE" id="PS00059">
    <property type="entry name" value="ADH_ZINC"/>
    <property type="match status" value="1"/>
</dbReference>
<accession>A0A2P7YMP1</accession>
<dbReference type="InterPro" id="IPR002328">
    <property type="entry name" value="ADH_Zn_CS"/>
</dbReference>
<dbReference type="SUPFAM" id="SSF50129">
    <property type="entry name" value="GroES-like"/>
    <property type="match status" value="1"/>
</dbReference>
<dbReference type="InterPro" id="IPR020843">
    <property type="entry name" value="ER"/>
</dbReference>
<dbReference type="InterPro" id="IPR013149">
    <property type="entry name" value="ADH-like_C"/>
</dbReference>
<keyword evidence="5 8" id="KW-0862">Zinc</keyword>
<reference evidence="10 11" key="1">
    <citation type="submission" date="2017-05" db="EMBL/GenBank/DDBJ databases">
        <title>Draft genome sequence of Elsinoe australis.</title>
        <authorList>
            <person name="Cheng Q."/>
        </authorList>
    </citation>
    <scope>NUCLEOTIDE SEQUENCE [LARGE SCALE GENOMIC DNA]</scope>
    <source>
        <strain evidence="10 11">NL1</strain>
    </source>
</reference>
<evidence type="ECO:0000256" key="1">
    <source>
        <dbReference type="ARBA" id="ARBA00001947"/>
    </source>
</evidence>
<dbReference type="PANTHER" id="PTHR43161:SF25">
    <property type="entry name" value="ALCOHOL DEHYDROGENASE, PUTATIVE (AFU_ORTHOLOGUE AFUA_1G14390)-RELATED"/>
    <property type="match status" value="1"/>
</dbReference>
<dbReference type="Gene3D" id="3.90.180.10">
    <property type="entry name" value="Medium-chain alcohol dehydrogenases, catalytic domain"/>
    <property type="match status" value="1"/>
</dbReference>
<evidence type="ECO:0000256" key="5">
    <source>
        <dbReference type="ARBA" id="ARBA00022833"/>
    </source>
</evidence>
<comment type="cofactor">
    <cofactor evidence="1 8">
        <name>Zn(2+)</name>
        <dbReference type="ChEBI" id="CHEBI:29105"/>
    </cofactor>
</comment>
<evidence type="ECO:0000313" key="11">
    <source>
        <dbReference type="Proteomes" id="UP000243723"/>
    </source>
</evidence>
<evidence type="ECO:0000256" key="3">
    <source>
        <dbReference type="ARBA" id="ARBA00008072"/>
    </source>
</evidence>
<evidence type="ECO:0000259" key="9">
    <source>
        <dbReference type="SMART" id="SM00829"/>
    </source>
</evidence>
<dbReference type="InterPro" id="IPR011032">
    <property type="entry name" value="GroES-like_sf"/>
</dbReference>
<dbReference type="Pfam" id="PF00107">
    <property type="entry name" value="ADH_zinc_N"/>
    <property type="match status" value="1"/>
</dbReference>
<evidence type="ECO:0000313" key="10">
    <source>
        <dbReference type="EMBL" id="PSK37241.1"/>
    </source>
</evidence>
<dbReference type="InterPro" id="IPR036291">
    <property type="entry name" value="NAD(P)-bd_dom_sf"/>
</dbReference>
<sequence length="364" mass="38203">MAFTTHIAALLHGAKDLRLEEVPTSVPLPHQVQIRPHATGVCGTDMHYYSAGRNGMFVIKTPLILGHEAAGEVVAVGSNVTNVQVGDRVAVEPQRPCGTCRECKSGVYNVCSRMKFCGSASAEPPVQGSLQDLYCHAAGFVHPLPERMSWAEGAMIEPLAVAVHAVKRSELRVGQRVLVLGAGAIGLLCAAVARGSGATTIGMIDIDAARLDFAKAHGLADATSTIPMRPSDGESASDFAARVARETLAEEGFELADIVLDCTGVESCVNVGIHCAAPAGKVVLVGMGAPMQNIKVGVAAVREVNLVAVWRYANTFPTAIALIESGKVDVKPFVTHTYPLKEAAKALEVVVARPADLIKCVITN</sequence>
<keyword evidence="6" id="KW-0560">Oxidoreductase</keyword>
<comment type="pathway">
    <text evidence="2">Carbohydrate degradation.</text>
</comment>
<protein>
    <recommendedName>
        <fullName evidence="9">Enoyl reductase (ER) domain-containing protein</fullName>
    </recommendedName>
</protein>
<dbReference type="CDD" id="cd05285">
    <property type="entry name" value="sorbitol_DH"/>
    <property type="match status" value="1"/>
</dbReference>
<dbReference type="OrthoDB" id="5363962at2759"/>
<gene>
    <name evidence="10" type="ORF">B9Z65_1983</name>
</gene>
<keyword evidence="11" id="KW-1185">Reference proteome</keyword>
<dbReference type="SMART" id="SM00829">
    <property type="entry name" value="PKS_ER"/>
    <property type="match status" value="1"/>
</dbReference>
<evidence type="ECO:0000256" key="6">
    <source>
        <dbReference type="ARBA" id="ARBA00023002"/>
    </source>
</evidence>
<keyword evidence="4 8" id="KW-0479">Metal-binding</keyword>
<name>A0A2P7YMP1_9PEZI</name>
<comment type="similarity">
    <text evidence="3 8">Belongs to the zinc-containing alcohol dehydrogenase family.</text>
</comment>
<dbReference type="PANTHER" id="PTHR43161">
    <property type="entry name" value="SORBITOL DEHYDROGENASE"/>
    <property type="match status" value="1"/>
</dbReference>
<dbReference type="SUPFAM" id="SSF51735">
    <property type="entry name" value="NAD(P)-binding Rossmann-fold domains"/>
    <property type="match status" value="1"/>
</dbReference>
<dbReference type="Gene3D" id="3.40.50.720">
    <property type="entry name" value="NAD(P)-binding Rossmann-like Domain"/>
    <property type="match status" value="1"/>
</dbReference>
<dbReference type="Proteomes" id="UP000243723">
    <property type="component" value="Unassembled WGS sequence"/>
</dbReference>
<feature type="domain" description="Enoyl reductase (ER)" evidence="9">
    <location>
        <begin position="13"/>
        <end position="351"/>
    </location>
</feature>
<keyword evidence="7" id="KW-0520">NAD</keyword>
<evidence type="ECO:0000256" key="8">
    <source>
        <dbReference type="RuleBase" id="RU361277"/>
    </source>
</evidence>
<dbReference type="Pfam" id="PF08240">
    <property type="entry name" value="ADH_N"/>
    <property type="match status" value="1"/>
</dbReference>
<dbReference type="InterPro" id="IPR013154">
    <property type="entry name" value="ADH-like_N"/>
</dbReference>
<dbReference type="InterPro" id="IPR045306">
    <property type="entry name" value="SDH-like"/>
</dbReference>
<dbReference type="GO" id="GO:0003939">
    <property type="term" value="F:L-iditol 2-dehydrogenase (NAD+) activity"/>
    <property type="evidence" value="ECO:0007669"/>
    <property type="project" value="TreeGrafter"/>
</dbReference>
<dbReference type="STRING" id="40998.A0A2P7YMP1"/>
<dbReference type="AlphaFoldDB" id="A0A2P7YMP1"/>
<organism evidence="10 11">
    <name type="scientific">Elsinoe australis</name>
    <dbReference type="NCBI Taxonomy" id="40998"/>
    <lineage>
        <taxon>Eukaryota</taxon>
        <taxon>Fungi</taxon>
        <taxon>Dikarya</taxon>
        <taxon>Ascomycota</taxon>
        <taxon>Pezizomycotina</taxon>
        <taxon>Dothideomycetes</taxon>
        <taxon>Dothideomycetidae</taxon>
        <taxon>Myriangiales</taxon>
        <taxon>Elsinoaceae</taxon>
        <taxon>Elsinoe</taxon>
    </lineage>
</organism>
<evidence type="ECO:0000256" key="2">
    <source>
        <dbReference type="ARBA" id="ARBA00004921"/>
    </source>
</evidence>
<proteinExistence type="inferred from homology"/>